<accession>A0A2T0LV54</accession>
<gene>
    <name evidence="6" type="ORF">B0I33_105302</name>
</gene>
<dbReference type="InterPro" id="IPR036388">
    <property type="entry name" value="WH-like_DNA-bd_sf"/>
</dbReference>
<dbReference type="InterPro" id="IPR005119">
    <property type="entry name" value="LysR_subst-bd"/>
</dbReference>
<evidence type="ECO:0000313" key="6">
    <source>
        <dbReference type="EMBL" id="PRX47722.1"/>
    </source>
</evidence>
<dbReference type="InterPro" id="IPR011991">
    <property type="entry name" value="ArsR-like_HTH"/>
</dbReference>
<name>A0A2T0LV54_9PSEU</name>
<dbReference type="GO" id="GO:0032993">
    <property type="term" value="C:protein-DNA complex"/>
    <property type="evidence" value="ECO:0007669"/>
    <property type="project" value="TreeGrafter"/>
</dbReference>
<dbReference type="Pfam" id="PF00126">
    <property type="entry name" value="HTH_1"/>
    <property type="match status" value="1"/>
</dbReference>
<dbReference type="InterPro" id="IPR036390">
    <property type="entry name" value="WH_DNA-bd_sf"/>
</dbReference>
<evidence type="ECO:0000256" key="4">
    <source>
        <dbReference type="ARBA" id="ARBA00023163"/>
    </source>
</evidence>
<dbReference type="SUPFAM" id="SSF46785">
    <property type="entry name" value="Winged helix' DNA-binding domain"/>
    <property type="match status" value="1"/>
</dbReference>
<dbReference type="Gene3D" id="1.10.10.10">
    <property type="entry name" value="Winged helix-like DNA-binding domain superfamily/Winged helix DNA-binding domain"/>
    <property type="match status" value="1"/>
</dbReference>
<dbReference type="OrthoDB" id="4131546at2"/>
<dbReference type="Pfam" id="PF03466">
    <property type="entry name" value="LysR_substrate"/>
    <property type="match status" value="1"/>
</dbReference>
<evidence type="ECO:0000256" key="1">
    <source>
        <dbReference type="ARBA" id="ARBA00009437"/>
    </source>
</evidence>
<evidence type="ECO:0000256" key="2">
    <source>
        <dbReference type="ARBA" id="ARBA00023015"/>
    </source>
</evidence>
<dbReference type="RefSeq" id="WP_106179207.1">
    <property type="nucleotide sequence ID" value="NZ_PVNH01000005.1"/>
</dbReference>
<evidence type="ECO:0000313" key="7">
    <source>
        <dbReference type="Proteomes" id="UP000238362"/>
    </source>
</evidence>
<sequence>MIDLRRLQVLRVLAERETITATAEVLHLTPSAVSQQLKTLSRDLGVELLRRDGRRVRLTPAALALLEHTENLYEQWERARAELAEHGGSPAGRLGICGVSSAIAALIAPAVTRLRRTYPRLDAHIREEESGDCYGLLQSEDCDIAVVLPTSEAPPEGDPRFDRAPLLDDPQDLLVPEGHPLAGAAEVRLADAAGEWWIVKPPHNDTYPLLLTACAAAGFTPRISHHVKEWFAVSALVAEGAGVCLLPRLVPLPERHAVVRVPLHGQPRPSRRFVTCVRTGSATAPAIAAGLAALRDAAATAVRAA</sequence>
<dbReference type="EMBL" id="PVNH01000005">
    <property type="protein sequence ID" value="PRX47722.1"/>
    <property type="molecule type" value="Genomic_DNA"/>
</dbReference>
<keyword evidence="7" id="KW-1185">Reference proteome</keyword>
<comment type="similarity">
    <text evidence="1">Belongs to the LysR transcriptional regulatory family.</text>
</comment>
<organism evidence="6 7">
    <name type="scientific">Prauserella shujinwangii</name>
    <dbReference type="NCBI Taxonomy" id="1453103"/>
    <lineage>
        <taxon>Bacteria</taxon>
        <taxon>Bacillati</taxon>
        <taxon>Actinomycetota</taxon>
        <taxon>Actinomycetes</taxon>
        <taxon>Pseudonocardiales</taxon>
        <taxon>Pseudonocardiaceae</taxon>
        <taxon>Prauserella</taxon>
    </lineage>
</organism>
<keyword evidence="3 6" id="KW-0238">DNA-binding</keyword>
<keyword evidence="4" id="KW-0804">Transcription</keyword>
<dbReference type="SUPFAM" id="SSF53850">
    <property type="entry name" value="Periplasmic binding protein-like II"/>
    <property type="match status" value="1"/>
</dbReference>
<keyword evidence="2" id="KW-0805">Transcription regulation</keyword>
<dbReference type="GO" id="GO:0003677">
    <property type="term" value="F:DNA binding"/>
    <property type="evidence" value="ECO:0007669"/>
    <property type="project" value="UniProtKB-KW"/>
</dbReference>
<proteinExistence type="inferred from homology"/>
<dbReference type="GO" id="GO:0003700">
    <property type="term" value="F:DNA-binding transcription factor activity"/>
    <property type="evidence" value="ECO:0007669"/>
    <property type="project" value="InterPro"/>
</dbReference>
<reference evidence="6 7" key="1">
    <citation type="submission" date="2018-03" db="EMBL/GenBank/DDBJ databases">
        <title>Genomic Encyclopedia of Type Strains, Phase III (KMG-III): the genomes of soil and plant-associated and newly described type strains.</title>
        <authorList>
            <person name="Whitman W."/>
        </authorList>
    </citation>
    <scope>NUCLEOTIDE SEQUENCE [LARGE SCALE GENOMIC DNA]</scope>
    <source>
        <strain evidence="6 7">CGMCC 4.7125</strain>
    </source>
</reference>
<protein>
    <submittedName>
        <fullName evidence="6">DNA-binding transcriptional LysR family regulator</fullName>
    </submittedName>
</protein>
<dbReference type="Proteomes" id="UP000238362">
    <property type="component" value="Unassembled WGS sequence"/>
</dbReference>
<dbReference type="PANTHER" id="PTHR30346:SF29">
    <property type="entry name" value="LYSR SUBSTRATE-BINDING"/>
    <property type="match status" value="1"/>
</dbReference>
<dbReference type="Gene3D" id="3.40.190.10">
    <property type="entry name" value="Periplasmic binding protein-like II"/>
    <property type="match status" value="2"/>
</dbReference>
<comment type="caution">
    <text evidence="6">The sequence shown here is derived from an EMBL/GenBank/DDBJ whole genome shotgun (WGS) entry which is preliminary data.</text>
</comment>
<feature type="domain" description="HTH lysR-type" evidence="5">
    <location>
        <begin position="2"/>
        <end position="59"/>
    </location>
</feature>
<dbReference type="CDD" id="cd08423">
    <property type="entry name" value="PBP2_LTTR_like_6"/>
    <property type="match status" value="1"/>
</dbReference>
<dbReference type="PROSITE" id="PS50931">
    <property type="entry name" value="HTH_LYSR"/>
    <property type="match status" value="1"/>
</dbReference>
<dbReference type="AlphaFoldDB" id="A0A2T0LV54"/>
<dbReference type="CDD" id="cd00090">
    <property type="entry name" value="HTH_ARSR"/>
    <property type="match status" value="1"/>
</dbReference>
<evidence type="ECO:0000256" key="3">
    <source>
        <dbReference type="ARBA" id="ARBA00023125"/>
    </source>
</evidence>
<dbReference type="InterPro" id="IPR000847">
    <property type="entry name" value="LysR_HTH_N"/>
</dbReference>
<dbReference type="PANTHER" id="PTHR30346">
    <property type="entry name" value="TRANSCRIPTIONAL DUAL REGULATOR HCAR-RELATED"/>
    <property type="match status" value="1"/>
</dbReference>
<evidence type="ECO:0000259" key="5">
    <source>
        <dbReference type="PROSITE" id="PS50931"/>
    </source>
</evidence>